<feature type="region of interest" description="Disordered" evidence="1">
    <location>
        <begin position="95"/>
        <end position="350"/>
    </location>
</feature>
<feature type="compositionally biased region" description="Polar residues" evidence="1">
    <location>
        <begin position="234"/>
        <end position="252"/>
    </location>
</feature>
<sequence length="477" mass="49742">MYITWKPTGNEGKGNNGLEILKSIALWMLLYYTSGSILYTREGELLMNTRYRITALCSLFSLTVLMAGCSSQPATDGAGAPQSFAAAAASSGTQVNTAPEASASPGAGSTQTTSTSSSSTTDVSTVGSASSSKNVVENQNKAGAGATATKGNPVTPSSTGDSSKEGAQSSNSASSPVSVTNGATAEHKQEPNPNASPKQQSGQKSAAQAQDKQASNVTKPVDAVETTKSKEIVQPTTAASNNDKPSNGNRSQTTDKTDSGISSQTNGKASSSISVKANTNSNSNGNSNSNSNSKAKASVKSSSTSKENINSSGISSSKNNSNSTSTGKANTNNSTTGSNANKANSSITASKSKPAYSSTLQWSEFFDNEKQNTPSDKFWDLSGQQVAIKGYMGEVLSFDKHWFLLIPAPGAECPFDNGDETYWNKIMMVFVPSDTKLRYTSGALELTGTLDVGIKIDESGYKTMFRLYDASFKEIKE</sequence>
<feature type="compositionally biased region" description="Polar residues" evidence="1">
    <location>
        <begin position="259"/>
        <end position="274"/>
    </location>
</feature>
<accession>A0A383RD82</accession>
<name>A0A383RD82_PAEAL</name>
<feature type="compositionally biased region" description="Low complexity" evidence="1">
    <location>
        <begin position="141"/>
        <end position="151"/>
    </location>
</feature>
<organism evidence="2 3">
    <name type="scientific">Paenibacillus alvei</name>
    <name type="common">Bacillus alvei</name>
    <dbReference type="NCBI Taxonomy" id="44250"/>
    <lineage>
        <taxon>Bacteria</taxon>
        <taxon>Bacillati</taxon>
        <taxon>Bacillota</taxon>
        <taxon>Bacilli</taxon>
        <taxon>Bacillales</taxon>
        <taxon>Paenibacillaceae</taxon>
        <taxon>Paenibacillus</taxon>
    </lineage>
</organism>
<feature type="compositionally biased region" description="Low complexity" evidence="1">
    <location>
        <begin position="95"/>
        <end position="132"/>
    </location>
</feature>
<dbReference type="RefSeq" id="WP_232055639.1">
    <property type="nucleotide sequence ID" value="NZ_LS992241.1"/>
</dbReference>
<protein>
    <submittedName>
        <fullName evidence="2">Uncharacterized protein</fullName>
    </submittedName>
</protein>
<reference evidence="3" key="1">
    <citation type="submission" date="2018-08" db="EMBL/GenBank/DDBJ databases">
        <authorList>
            <person name="Chevrot R."/>
        </authorList>
    </citation>
    <scope>NUCLEOTIDE SEQUENCE [LARGE SCALE GENOMIC DNA]</scope>
</reference>
<feature type="compositionally biased region" description="Low complexity" evidence="1">
    <location>
        <begin position="165"/>
        <end position="178"/>
    </location>
</feature>
<feature type="compositionally biased region" description="Low complexity" evidence="1">
    <location>
        <begin position="195"/>
        <end position="215"/>
    </location>
</feature>
<evidence type="ECO:0000256" key="1">
    <source>
        <dbReference type="SAM" id="MobiDB-lite"/>
    </source>
</evidence>
<gene>
    <name evidence="2" type="ORF">PBLR_13487</name>
</gene>
<evidence type="ECO:0000313" key="2">
    <source>
        <dbReference type="EMBL" id="SYX85065.1"/>
    </source>
</evidence>
<feature type="compositionally biased region" description="Polar residues" evidence="1">
    <location>
        <begin position="152"/>
        <end position="161"/>
    </location>
</feature>
<proteinExistence type="predicted"/>
<dbReference type="EMBL" id="LS992241">
    <property type="protein sequence ID" value="SYX85065.1"/>
    <property type="molecule type" value="Genomic_DNA"/>
</dbReference>
<dbReference type="Proteomes" id="UP000304148">
    <property type="component" value="Chromosome"/>
</dbReference>
<feature type="compositionally biased region" description="Low complexity" evidence="1">
    <location>
        <begin position="275"/>
        <end position="346"/>
    </location>
</feature>
<dbReference type="AlphaFoldDB" id="A0A383RD82"/>
<evidence type="ECO:0000313" key="3">
    <source>
        <dbReference type="Proteomes" id="UP000304148"/>
    </source>
</evidence>